<reference evidence="2 3" key="1">
    <citation type="journal article" date="2016" name="Front. Microbiol.">
        <title>Comprehensive Phylogenetic Analysis of Bovine Non-aureus Staphylococci Species Based on Whole-Genome Sequencing.</title>
        <authorList>
            <person name="Naushad S."/>
            <person name="Barkema H.W."/>
            <person name="Luby C."/>
            <person name="Condas L.A."/>
            <person name="Nobrega D.B."/>
            <person name="Carson D.A."/>
            <person name="De Buck J."/>
        </authorList>
    </citation>
    <scope>NUCLEOTIDE SEQUENCE [LARGE SCALE GENOMIC DNA]</scope>
    <source>
        <strain evidence="2 3">SNUC 2993</strain>
    </source>
</reference>
<dbReference type="RefSeq" id="WP_107532398.1">
    <property type="nucleotide sequence ID" value="NZ_PZEV01000003.1"/>
</dbReference>
<sequence length="234" mass="27666">MRFTNYQFKKLIRSYTFIPPYIVYMIWIAMLYVYSGQSILSSYASSTIVLLSVSAWLTINIYQLENNKERQLLFIQFNSKLNYLTHKLYFSFLTLIPLIIFSILYPIIFNRFSEKVSIVHMTLAIHIHVIVVIFGVLIGTFICIQNVMSRKYSWLLLILILLISIMRHTLVISLPVTKYILWLIPPVGELIQIYQYPLNQLISIQFLLITVWILSYIIIFTIGLYYLFSKSEYL</sequence>
<comment type="caution">
    <text evidence="2">The sequence shown here is derived from an EMBL/GenBank/DDBJ whole genome shotgun (WGS) entry which is preliminary data.</text>
</comment>
<keyword evidence="1" id="KW-0812">Transmembrane</keyword>
<feature type="transmembrane region" description="Helical" evidence="1">
    <location>
        <begin position="156"/>
        <end position="184"/>
    </location>
</feature>
<proteinExistence type="predicted"/>
<feature type="transmembrane region" description="Helical" evidence="1">
    <location>
        <begin position="12"/>
        <end position="34"/>
    </location>
</feature>
<organism evidence="2 3">
    <name type="scientific">Staphylococcus warneri</name>
    <dbReference type="NCBI Taxonomy" id="1292"/>
    <lineage>
        <taxon>Bacteria</taxon>
        <taxon>Bacillati</taxon>
        <taxon>Bacillota</taxon>
        <taxon>Bacilli</taxon>
        <taxon>Bacillales</taxon>
        <taxon>Staphylococcaceae</taxon>
        <taxon>Staphylococcus</taxon>
    </lineage>
</organism>
<evidence type="ECO:0000313" key="2">
    <source>
        <dbReference type="EMBL" id="PTI52330.1"/>
    </source>
</evidence>
<keyword evidence="1" id="KW-0472">Membrane</keyword>
<dbReference type="EMBL" id="PZEV01000003">
    <property type="protein sequence ID" value="PTI52330.1"/>
    <property type="molecule type" value="Genomic_DNA"/>
</dbReference>
<dbReference type="AlphaFoldDB" id="A0A2T4Q354"/>
<keyword evidence="1" id="KW-1133">Transmembrane helix</keyword>
<name>A0A2T4Q354_STAWA</name>
<evidence type="ECO:0000256" key="1">
    <source>
        <dbReference type="SAM" id="Phobius"/>
    </source>
</evidence>
<feature type="transmembrane region" description="Helical" evidence="1">
    <location>
        <begin position="204"/>
        <end position="228"/>
    </location>
</feature>
<evidence type="ECO:0000313" key="3">
    <source>
        <dbReference type="Proteomes" id="UP000240717"/>
    </source>
</evidence>
<gene>
    <name evidence="2" type="ORF">BU085_01360</name>
</gene>
<dbReference type="Proteomes" id="UP000240717">
    <property type="component" value="Unassembled WGS sequence"/>
</dbReference>
<feature type="transmembrane region" description="Helical" evidence="1">
    <location>
        <begin position="40"/>
        <end position="62"/>
    </location>
</feature>
<dbReference type="STRING" id="1194526.A284_06585"/>
<protein>
    <submittedName>
        <fullName evidence="2">Uncharacterized protein</fullName>
    </submittedName>
</protein>
<feature type="transmembrane region" description="Helical" evidence="1">
    <location>
        <begin position="121"/>
        <end position="144"/>
    </location>
</feature>
<feature type="transmembrane region" description="Helical" evidence="1">
    <location>
        <begin position="88"/>
        <end position="109"/>
    </location>
</feature>
<accession>A0A2T4Q354</accession>